<dbReference type="PANTHER" id="PTHR37816">
    <property type="entry name" value="YALI0E33011P"/>
    <property type="match status" value="1"/>
</dbReference>
<evidence type="ECO:0000313" key="1">
    <source>
        <dbReference type="EMBL" id="BCG22153.1"/>
    </source>
</evidence>
<name>A0A6J4DX79_9PSED</name>
<dbReference type="PANTHER" id="PTHR37816:SF1">
    <property type="entry name" value="TOXIN"/>
    <property type="match status" value="1"/>
</dbReference>
<evidence type="ECO:0000313" key="2">
    <source>
        <dbReference type="EMBL" id="GJN55206.1"/>
    </source>
</evidence>
<dbReference type="AlphaFoldDB" id="A0A6J4DX79"/>
<dbReference type="Proteomes" id="UP000509383">
    <property type="component" value="Chromosome"/>
</dbReference>
<dbReference type="SUPFAM" id="SSF52540">
    <property type="entry name" value="P-loop containing nucleoside triphosphate hydrolases"/>
    <property type="match status" value="1"/>
</dbReference>
<dbReference type="RefSeq" id="WP_173176727.1">
    <property type="nucleotide sequence ID" value="NZ_AP023189.1"/>
</dbReference>
<sequence length="190" mass="21743">MQDHTPDTWPTPVGQRISIVGCSGSGKTHLARRLAARLGCPHIELDAIFHQPGWQPLPRAEFRARVEAALQAPRWVVEGAYSAVRPLTLSRADTVVWLDLPRPVVMRQVITRTLGRLLLRKTLWNGNRERLRNLLSLDPGRSIILWAWTRHAIYRERFAAEQRDPANAGIRFIRLESRAELDAWLDSLPR</sequence>
<evidence type="ECO:0000313" key="4">
    <source>
        <dbReference type="Proteomes" id="UP001054892"/>
    </source>
</evidence>
<gene>
    <name evidence="1" type="ORF">TUM18999_03440</name>
    <name evidence="2" type="ORF">TUM20286_49580</name>
</gene>
<dbReference type="EMBL" id="BQKM01000016">
    <property type="protein sequence ID" value="GJN55206.1"/>
    <property type="molecule type" value="Genomic_DNA"/>
</dbReference>
<evidence type="ECO:0008006" key="5">
    <source>
        <dbReference type="Google" id="ProtNLM"/>
    </source>
</evidence>
<dbReference type="EMBL" id="AP023189">
    <property type="protein sequence ID" value="BCG22153.1"/>
    <property type="molecule type" value="Genomic_DNA"/>
</dbReference>
<dbReference type="InterPro" id="IPR027417">
    <property type="entry name" value="P-loop_NTPase"/>
</dbReference>
<keyword evidence="4" id="KW-1185">Reference proteome</keyword>
<dbReference type="KEGG" id="ptw:TUM18999_03440"/>
<reference evidence="1 3" key="1">
    <citation type="submission" date="2020-05" db="EMBL/GenBank/DDBJ databases">
        <title>Characterization of novel class B3 metallo-beta-lactamase from novel Pseudomonas species.</title>
        <authorList>
            <person name="Yamada K."/>
            <person name="Aoki K."/>
            <person name="Ishii Y."/>
        </authorList>
    </citation>
    <scope>NUCLEOTIDE SEQUENCE [LARGE SCALE GENOMIC DNA]</scope>
    <source>
        <strain evidence="1 3">TUM18999</strain>
        <strain evidence="2 4">TUM20286</strain>
    </source>
</reference>
<organism evidence="1 3">
    <name type="scientific">Pseudomonas tohonis</name>
    <dbReference type="NCBI Taxonomy" id="2725477"/>
    <lineage>
        <taxon>Bacteria</taxon>
        <taxon>Pseudomonadati</taxon>
        <taxon>Pseudomonadota</taxon>
        <taxon>Gammaproteobacteria</taxon>
        <taxon>Pseudomonadales</taxon>
        <taxon>Pseudomonadaceae</taxon>
        <taxon>Pseudomonas</taxon>
    </lineage>
</organism>
<dbReference type="Pfam" id="PF13671">
    <property type="entry name" value="AAA_33"/>
    <property type="match status" value="1"/>
</dbReference>
<protein>
    <recommendedName>
        <fullName evidence="5">Adenylate kinase</fullName>
    </recommendedName>
</protein>
<dbReference type="Gene3D" id="3.40.50.300">
    <property type="entry name" value="P-loop containing nucleotide triphosphate hydrolases"/>
    <property type="match status" value="1"/>
</dbReference>
<proteinExistence type="predicted"/>
<accession>A0A6J4DX79</accession>
<dbReference type="InterPro" id="IPR052922">
    <property type="entry name" value="Cytidylate_Kinase-2"/>
</dbReference>
<evidence type="ECO:0000313" key="3">
    <source>
        <dbReference type="Proteomes" id="UP000509383"/>
    </source>
</evidence>
<dbReference type="Proteomes" id="UP001054892">
    <property type="component" value="Unassembled WGS sequence"/>
</dbReference>